<gene>
    <name evidence="2" type="ORF">SAMEA2275694_00783</name>
</gene>
<comment type="caution">
    <text evidence="2">The sequence shown here is derived from an EMBL/GenBank/DDBJ whole genome shotgun (WGS) entry which is preliminary data.</text>
</comment>
<evidence type="ECO:0000313" key="2">
    <source>
        <dbReference type="EMBL" id="SHW91892.1"/>
    </source>
</evidence>
<evidence type="ECO:0000256" key="1">
    <source>
        <dbReference type="SAM" id="MobiDB-lite"/>
    </source>
</evidence>
<protein>
    <submittedName>
        <fullName evidence="2">Protein of uncharacterized function (DUF1025)</fullName>
    </submittedName>
</protein>
<dbReference type="InterPro" id="IPR038555">
    <property type="entry name" value="Zincin_1_sf"/>
</dbReference>
<dbReference type="AlphaFoldDB" id="A0A9Q7SB73"/>
<dbReference type="CDD" id="cd12954">
    <property type="entry name" value="MMP_TTHA0227_like_1"/>
    <property type="match status" value="1"/>
</dbReference>
<evidence type="ECO:0000313" key="3">
    <source>
        <dbReference type="Proteomes" id="UP000185183"/>
    </source>
</evidence>
<sequence>MRKHVPTRRHALCAHRDRPVTGSLRFVNHRSHTVTISAMSRDGRRGGSAGGAGSQGSRRGRDFRGPLLPPTVPGWRSRAERFDMAVLEAYEPIERAWQSRLEGLDVAVDEIPRIQPKDPDSVQWPPEVIADGPIPLARLIPAGVDTRGNATRARIVLFRKPIELRAKKSGDLSDLLHDLLVAQVATHLGVEPSVIDPTITDEGD</sequence>
<proteinExistence type="predicted"/>
<dbReference type="Pfam" id="PF06262">
    <property type="entry name" value="Zincin_1"/>
    <property type="match status" value="1"/>
</dbReference>
<accession>A0A9Q7SB73</accession>
<dbReference type="SUPFAM" id="SSF55486">
    <property type="entry name" value="Metalloproteases ('zincins'), catalytic domain"/>
    <property type="match status" value="1"/>
</dbReference>
<feature type="region of interest" description="Disordered" evidence="1">
    <location>
        <begin position="38"/>
        <end position="70"/>
    </location>
</feature>
<name>A0A9Q7SB73_9MYCO</name>
<dbReference type="Proteomes" id="UP000185183">
    <property type="component" value="Unassembled WGS sequence"/>
</dbReference>
<dbReference type="Gene3D" id="3.30.2010.20">
    <property type="match status" value="1"/>
</dbReference>
<reference evidence="2 3" key="1">
    <citation type="submission" date="2016-11" db="EMBL/GenBank/DDBJ databases">
        <authorList>
            <consortium name="Pathogen Informatics"/>
        </authorList>
    </citation>
    <scope>NUCLEOTIDE SEQUENCE [LARGE SCALE GENOMIC DNA]</scope>
    <source>
        <strain evidence="2 3">968</strain>
    </source>
</reference>
<dbReference type="InterPro" id="IPR010428">
    <property type="entry name" value="Zincin_1"/>
</dbReference>
<organism evidence="2 3">
    <name type="scientific">Mycobacteroides abscessus subsp. bolletii</name>
    <dbReference type="NCBI Taxonomy" id="319705"/>
    <lineage>
        <taxon>Bacteria</taxon>
        <taxon>Bacillati</taxon>
        <taxon>Actinomycetota</taxon>
        <taxon>Actinomycetes</taxon>
        <taxon>Mycobacteriales</taxon>
        <taxon>Mycobacteriaceae</taxon>
        <taxon>Mycobacteroides</taxon>
        <taxon>Mycobacteroides abscessus</taxon>
    </lineage>
</organism>
<dbReference type="EMBL" id="FSFA01000001">
    <property type="protein sequence ID" value="SHW91892.1"/>
    <property type="molecule type" value="Genomic_DNA"/>
</dbReference>